<evidence type="ECO:0000313" key="5">
    <source>
        <dbReference type="EMBL" id="SNB81942.1"/>
    </source>
</evidence>
<evidence type="ECO:0000313" key="6">
    <source>
        <dbReference type="Proteomes" id="UP000198418"/>
    </source>
</evidence>
<dbReference type="Gene3D" id="1.20.120.50">
    <property type="entry name" value="Hemerythrin-like"/>
    <property type="match status" value="1"/>
</dbReference>
<evidence type="ECO:0000256" key="2">
    <source>
        <dbReference type="ARBA" id="ARBA00022723"/>
    </source>
</evidence>
<dbReference type="SUPFAM" id="SSF47188">
    <property type="entry name" value="Hemerythrin-like"/>
    <property type="match status" value="1"/>
</dbReference>
<dbReference type="InterPro" id="IPR012312">
    <property type="entry name" value="Hemerythrin-like"/>
</dbReference>
<dbReference type="GO" id="GO:0046872">
    <property type="term" value="F:metal ion binding"/>
    <property type="evidence" value="ECO:0007669"/>
    <property type="project" value="UniProtKB-KW"/>
</dbReference>
<dbReference type="InterPro" id="IPR050669">
    <property type="entry name" value="Hemerythrin"/>
</dbReference>
<name>A0A212S930_RHOAC</name>
<keyword evidence="2" id="KW-0479">Metal-binding</keyword>
<protein>
    <submittedName>
        <fullName evidence="5">Hemerythrin-like metal-binding domain protein</fullName>
    </submittedName>
</protein>
<sequence>MLIKWKDQFSIDGAIIDDDHRNLLDRINYIVTSIDARCCAKDASNAFRDLFRVTEAHFRREEALQKAASLPAAQTHHFDHDDILASFRIHIDEIEYSLSQSNDQEKKRCLSRSKAILYRWILSHIIGDDRVMIDYVSAMQAADDYWRTTSLDELATHMDSPAIERHPKSLAG</sequence>
<accession>A0A212S930</accession>
<dbReference type="OrthoDB" id="9803916at2"/>
<evidence type="ECO:0000256" key="3">
    <source>
        <dbReference type="ARBA" id="ARBA00023004"/>
    </source>
</evidence>
<dbReference type="AlphaFoldDB" id="A0A212S930"/>
<dbReference type="PANTHER" id="PTHR37164">
    <property type="entry name" value="BACTERIOHEMERYTHRIN"/>
    <property type="match status" value="1"/>
</dbReference>
<dbReference type="RefSeq" id="WP_158255318.1">
    <property type="nucleotide sequence ID" value="NZ_FYDG01000017.1"/>
</dbReference>
<dbReference type="NCBIfam" id="TIGR02481">
    <property type="entry name" value="hemeryth_dom"/>
    <property type="match status" value="1"/>
</dbReference>
<evidence type="ECO:0000256" key="1">
    <source>
        <dbReference type="ARBA" id="ARBA00010587"/>
    </source>
</evidence>
<dbReference type="Pfam" id="PF01814">
    <property type="entry name" value="Hemerythrin"/>
    <property type="match status" value="1"/>
</dbReference>
<evidence type="ECO:0000259" key="4">
    <source>
        <dbReference type="Pfam" id="PF01814"/>
    </source>
</evidence>
<dbReference type="Proteomes" id="UP000198418">
    <property type="component" value="Unassembled WGS sequence"/>
</dbReference>
<comment type="similarity">
    <text evidence="1">Belongs to the hemerythrin family.</text>
</comment>
<feature type="domain" description="Hemerythrin-like" evidence="4">
    <location>
        <begin position="15"/>
        <end position="133"/>
    </location>
</feature>
<keyword evidence="3" id="KW-0408">Iron</keyword>
<proteinExistence type="inferred from homology"/>
<organism evidence="5 6">
    <name type="scientific">Rhodoblastus acidophilus</name>
    <name type="common">Rhodopseudomonas acidophila</name>
    <dbReference type="NCBI Taxonomy" id="1074"/>
    <lineage>
        <taxon>Bacteria</taxon>
        <taxon>Pseudomonadati</taxon>
        <taxon>Pseudomonadota</taxon>
        <taxon>Alphaproteobacteria</taxon>
        <taxon>Hyphomicrobiales</taxon>
        <taxon>Rhodoblastaceae</taxon>
        <taxon>Rhodoblastus</taxon>
    </lineage>
</organism>
<keyword evidence="6" id="KW-1185">Reference proteome</keyword>
<dbReference type="InterPro" id="IPR012827">
    <property type="entry name" value="Hemerythrin_metal-bd"/>
</dbReference>
<dbReference type="PANTHER" id="PTHR37164:SF1">
    <property type="entry name" value="BACTERIOHEMERYTHRIN"/>
    <property type="match status" value="1"/>
</dbReference>
<reference evidence="6" key="1">
    <citation type="submission" date="2017-06" db="EMBL/GenBank/DDBJ databases">
        <authorList>
            <person name="Varghese N."/>
            <person name="Submissions S."/>
        </authorList>
    </citation>
    <scope>NUCLEOTIDE SEQUENCE [LARGE SCALE GENOMIC DNA]</scope>
    <source>
        <strain evidence="6">DSM 137</strain>
    </source>
</reference>
<gene>
    <name evidence="5" type="ORF">SAMN06265338_11725</name>
</gene>
<dbReference type="InterPro" id="IPR035938">
    <property type="entry name" value="Hemerythrin-like_sf"/>
</dbReference>
<dbReference type="EMBL" id="FYDG01000017">
    <property type="protein sequence ID" value="SNB81942.1"/>
    <property type="molecule type" value="Genomic_DNA"/>
</dbReference>
<dbReference type="CDD" id="cd12107">
    <property type="entry name" value="Hemerythrin"/>
    <property type="match status" value="1"/>
</dbReference>